<gene>
    <name evidence="2" type="ORF">UTRI_00317</name>
</gene>
<feature type="signal peptide" evidence="1">
    <location>
        <begin position="1"/>
        <end position="20"/>
    </location>
</feature>
<feature type="chain" id="PRO_5023101868" evidence="1">
    <location>
        <begin position="21"/>
        <end position="143"/>
    </location>
</feature>
<proteinExistence type="predicted"/>
<name>A0A5C3DT76_9BASI</name>
<keyword evidence="1" id="KW-0732">Signal</keyword>
<organism evidence="2 3">
    <name type="scientific">Ustilago trichophora</name>
    <dbReference type="NCBI Taxonomy" id="86804"/>
    <lineage>
        <taxon>Eukaryota</taxon>
        <taxon>Fungi</taxon>
        <taxon>Dikarya</taxon>
        <taxon>Basidiomycota</taxon>
        <taxon>Ustilaginomycotina</taxon>
        <taxon>Ustilaginomycetes</taxon>
        <taxon>Ustilaginales</taxon>
        <taxon>Ustilaginaceae</taxon>
        <taxon>Ustilago</taxon>
    </lineage>
</organism>
<accession>A0A5C3DT76</accession>
<reference evidence="2 3" key="1">
    <citation type="submission" date="2018-03" db="EMBL/GenBank/DDBJ databases">
        <authorList>
            <person name="Guldener U."/>
        </authorList>
    </citation>
    <scope>NUCLEOTIDE SEQUENCE [LARGE SCALE GENOMIC DNA]</scope>
    <source>
        <strain evidence="2 3">NBRC100155</strain>
    </source>
</reference>
<dbReference type="Proteomes" id="UP000324022">
    <property type="component" value="Unassembled WGS sequence"/>
</dbReference>
<protein>
    <submittedName>
        <fullName evidence="2">Uncharacterized protein</fullName>
    </submittedName>
</protein>
<dbReference type="EMBL" id="OOIN01000002">
    <property type="protein sequence ID" value="SPO20840.1"/>
    <property type="molecule type" value="Genomic_DNA"/>
</dbReference>
<evidence type="ECO:0000256" key="1">
    <source>
        <dbReference type="SAM" id="SignalP"/>
    </source>
</evidence>
<dbReference type="AlphaFoldDB" id="A0A5C3DT76"/>
<keyword evidence="3" id="KW-1185">Reference proteome</keyword>
<sequence length="143" mass="15310">MKFKATFIANCSAIIAIANAVACEWLDSKPGNTYDDYCKENGAKANIKHVCFPTNPSFFFTIESDSSFTGIISSDLMAFVLIPTPAAETAHLSTAACTVDVDFTTADQPPQANCAYVKVDRRAGGLSGEMICQPTQNQVPVCN</sequence>
<evidence type="ECO:0000313" key="2">
    <source>
        <dbReference type="EMBL" id="SPO20840.1"/>
    </source>
</evidence>
<evidence type="ECO:0000313" key="3">
    <source>
        <dbReference type="Proteomes" id="UP000324022"/>
    </source>
</evidence>